<feature type="compositionally biased region" description="Polar residues" evidence="2">
    <location>
        <begin position="583"/>
        <end position="592"/>
    </location>
</feature>
<dbReference type="InterPro" id="IPR052169">
    <property type="entry name" value="CW_Biosynth-Accessory"/>
</dbReference>
<evidence type="ECO:0000313" key="4">
    <source>
        <dbReference type="EMBL" id="MEP0817983.1"/>
    </source>
</evidence>
<comment type="similarity">
    <text evidence="1">Belongs to the CapA family.</text>
</comment>
<dbReference type="InterPro" id="IPR019079">
    <property type="entry name" value="Capsule_synth_CapA"/>
</dbReference>
<dbReference type="InterPro" id="IPR029052">
    <property type="entry name" value="Metallo-depent_PP-like"/>
</dbReference>
<dbReference type="Gene3D" id="3.60.21.10">
    <property type="match status" value="1"/>
</dbReference>
<dbReference type="SUPFAM" id="SSF56300">
    <property type="entry name" value="Metallo-dependent phosphatases"/>
    <property type="match status" value="1"/>
</dbReference>
<feature type="compositionally biased region" description="Low complexity" evidence="2">
    <location>
        <begin position="628"/>
        <end position="645"/>
    </location>
</feature>
<evidence type="ECO:0000256" key="2">
    <source>
        <dbReference type="SAM" id="MobiDB-lite"/>
    </source>
</evidence>
<dbReference type="Proteomes" id="UP001464891">
    <property type="component" value="Unassembled WGS sequence"/>
</dbReference>
<protein>
    <submittedName>
        <fullName evidence="4">CapA family protein</fullName>
    </submittedName>
</protein>
<name>A0ABV0J868_9CYAN</name>
<proteinExistence type="inferred from homology"/>
<organism evidence="4 5">
    <name type="scientific">Trichocoleus desertorum GB2-A4</name>
    <dbReference type="NCBI Taxonomy" id="2933944"/>
    <lineage>
        <taxon>Bacteria</taxon>
        <taxon>Bacillati</taxon>
        <taxon>Cyanobacteriota</taxon>
        <taxon>Cyanophyceae</taxon>
        <taxon>Leptolyngbyales</taxon>
        <taxon>Trichocoleusaceae</taxon>
        <taxon>Trichocoleus</taxon>
    </lineage>
</organism>
<evidence type="ECO:0000256" key="1">
    <source>
        <dbReference type="ARBA" id="ARBA00005662"/>
    </source>
</evidence>
<dbReference type="SMART" id="SM00854">
    <property type="entry name" value="PGA_cap"/>
    <property type="match status" value="1"/>
</dbReference>
<evidence type="ECO:0000313" key="5">
    <source>
        <dbReference type="Proteomes" id="UP001464891"/>
    </source>
</evidence>
<feature type="compositionally biased region" description="Low complexity" evidence="2">
    <location>
        <begin position="548"/>
        <end position="576"/>
    </location>
</feature>
<comment type="caution">
    <text evidence="4">The sequence shown here is derived from an EMBL/GenBank/DDBJ whole genome shotgun (WGS) entry which is preliminary data.</text>
</comment>
<sequence>MAYSNRVSQPSVLELAREGNVRAIAYWLNSYLVPQGVYASIRPTRSNCLHITVEFDRIPERDRLVRFICHRLCQLNLDFIEGVRIAARFADESQTLWQQSVRLATSSRRQKRPRQPANRPQATQSISVKQLLDQRVYLKLARSLLLSGSAVAAFVLGCLLSYNETPTEPTIASANGRTPETTLTRSEPNRPNAIRAALETVPVVQHQNLLNPDDPAVTLMFGGDVTLSDAFEDLVGQDYNWAFADMKEYRQADVAMVNLENPLTRATSPLPDKQFNFKADPESVEVLTDGGIDIVTLANNHAMDYEASGLIETLETLEQAGIHHIGAGRDIKEARRPEILEVKGQRIAYLGYYDADLHAADIDVAGTNPTRNDRIAEDIRAIRKQVDWIVVNYHWGEELAEYPVDMQIQLAHHTIDKGADLVVGHHPHVLQGAEIYKGRPIVYSLGNFIFGGNSRSDYDTAVLKVALRDKQMKVEFLPVEVTQYQPRIVSGDRGEQILNQIRERSSLFAQPMPSSVILDARSSEVVEPGESEVFREPSLNPDATNVAPSPQSTPETTSPDSFITTPDSAPDDLPASPDERSNDPATPLNSQPFAPDTAPSNSAPAFPDSEPSPSFSNPEPADNWQSLPSQPTAAPSPDPTDAWPDGSTTPEPFEPDAFEPDAFKPDRSNPSLDSEPSESAPAELEPTESEPSELNSEPESGYTYPHRQEPDDYWQPLTPDPSEPPDELVPSDDTSPDPGAPLNSQPEAEPFTKPENSTEPFESSPLEGDTSQPLNGDTSSPLNQTPAPSPTLNEGLEPFTDPVEAPADDTSIPENVEPRLPSAPPNNNLEPFTTSPEDSTPLEAEPSIAPTTAPSDRLEPFITNPAETVPTAPTVAPDSQQGNSSPEPVLPQAEPSEPKPFEPPSHPKQHPREHIALLEHQAPPLALSTSTAAPSPVLSTAASRHQQPETPLATPFAGRLE</sequence>
<feature type="compositionally biased region" description="Polar residues" evidence="2">
    <location>
        <begin position="825"/>
        <end position="838"/>
    </location>
</feature>
<dbReference type="PANTHER" id="PTHR33393">
    <property type="entry name" value="POLYGLUTAMINE SYNTHESIS ACCESSORY PROTEIN RV0574C-RELATED"/>
    <property type="match status" value="1"/>
</dbReference>
<feature type="compositionally biased region" description="Polar residues" evidence="2">
    <location>
        <begin position="769"/>
        <end position="792"/>
    </location>
</feature>
<keyword evidence="5" id="KW-1185">Reference proteome</keyword>
<feature type="compositionally biased region" description="Polar residues" evidence="2">
    <location>
        <begin position="877"/>
        <end position="886"/>
    </location>
</feature>
<feature type="region of interest" description="Disordered" evidence="2">
    <location>
        <begin position="103"/>
        <end position="124"/>
    </location>
</feature>
<evidence type="ECO:0000259" key="3">
    <source>
        <dbReference type="SMART" id="SM00854"/>
    </source>
</evidence>
<dbReference type="RefSeq" id="WP_190432360.1">
    <property type="nucleotide sequence ID" value="NZ_JAMPKM010000007.1"/>
</dbReference>
<reference evidence="4 5" key="1">
    <citation type="submission" date="2022-04" db="EMBL/GenBank/DDBJ databases">
        <title>Positive selection, recombination, and allopatry shape intraspecific diversity of widespread and dominant cyanobacteria.</title>
        <authorList>
            <person name="Wei J."/>
            <person name="Shu W."/>
            <person name="Hu C."/>
        </authorList>
    </citation>
    <scope>NUCLEOTIDE SEQUENCE [LARGE SCALE GENOMIC DNA]</scope>
    <source>
        <strain evidence="4 5">GB2-A4</strain>
    </source>
</reference>
<dbReference type="CDD" id="cd07381">
    <property type="entry name" value="MPP_CapA"/>
    <property type="match status" value="1"/>
</dbReference>
<feature type="region of interest" description="Disordered" evidence="2">
    <location>
        <begin position="527"/>
        <end position="961"/>
    </location>
</feature>
<accession>A0ABV0J868</accession>
<feature type="domain" description="Capsule synthesis protein CapA" evidence="3">
    <location>
        <begin position="218"/>
        <end position="452"/>
    </location>
</feature>
<gene>
    <name evidence="4" type="ORF">NC998_12855</name>
</gene>
<feature type="compositionally biased region" description="Low complexity" evidence="2">
    <location>
        <begin position="670"/>
        <end position="684"/>
    </location>
</feature>
<feature type="compositionally biased region" description="Polar residues" evidence="2">
    <location>
        <begin position="927"/>
        <end position="949"/>
    </location>
</feature>
<dbReference type="PANTHER" id="PTHR33393:SF13">
    <property type="entry name" value="PGA BIOSYNTHESIS PROTEIN CAPA"/>
    <property type="match status" value="1"/>
</dbReference>
<dbReference type="Pfam" id="PF09587">
    <property type="entry name" value="PGA_cap"/>
    <property type="match status" value="1"/>
</dbReference>
<feature type="compositionally biased region" description="Low complexity" evidence="2">
    <location>
        <begin position="602"/>
        <end position="621"/>
    </location>
</feature>
<dbReference type="EMBL" id="JAMPKM010000007">
    <property type="protein sequence ID" value="MEP0817983.1"/>
    <property type="molecule type" value="Genomic_DNA"/>
</dbReference>